<dbReference type="EMBL" id="CP029480">
    <property type="protein sequence ID" value="AWV98073.1"/>
    <property type="molecule type" value="Genomic_DNA"/>
</dbReference>
<dbReference type="KEGG" id="als:DJ013_07760"/>
<dbReference type="AlphaFoldDB" id="A0A2Z4GAW0"/>
<name>A0A2Z4GAW0_9BACT</name>
<proteinExistence type="predicted"/>
<sequence>MGVFGEVLVVVGVVDDKNDTYFPKKDLIFGLDISLGKVLWKTQTAENYEVNNINGLHYGLKPYKEGTIVRALGGNHYFELDTQNGRIQATSLQEQLTLLGLKYLQSSDISSTHLFFKSESSQGHGLDNCIGSFNYETKKIDWHHVIDELSETGTTIKNGEPKASANKIYALDTNNTLHIFERVL</sequence>
<evidence type="ECO:0000313" key="1">
    <source>
        <dbReference type="EMBL" id="AWV98073.1"/>
    </source>
</evidence>
<reference evidence="1 2" key="1">
    <citation type="submission" date="2018-05" db="EMBL/GenBank/DDBJ databases">
        <title>Complete genome sequence of Arcticibacterium luteifluviistationis SM1504T, a cytophagaceae bacterium isolated from Arctic surface seawater.</title>
        <authorList>
            <person name="Li Y."/>
            <person name="Qin Q.-L."/>
        </authorList>
    </citation>
    <scope>NUCLEOTIDE SEQUENCE [LARGE SCALE GENOMIC DNA]</scope>
    <source>
        <strain evidence="1 2">SM1504</strain>
    </source>
</reference>
<dbReference type="OrthoDB" id="977774at2"/>
<gene>
    <name evidence="1" type="ORF">DJ013_07760</name>
</gene>
<keyword evidence="2" id="KW-1185">Reference proteome</keyword>
<evidence type="ECO:0000313" key="2">
    <source>
        <dbReference type="Proteomes" id="UP000249873"/>
    </source>
</evidence>
<accession>A0A2Z4GAW0</accession>
<dbReference type="Proteomes" id="UP000249873">
    <property type="component" value="Chromosome"/>
</dbReference>
<organism evidence="1 2">
    <name type="scientific">Arcticibacterium luteifluviistationis</name>
    <dbReference type="NCBI Taxonomy" id="1784714"/>
    <lineage>
        <taxon>Bacteria</taxon>
        <taxon>Pseudomonadati</taxon>
        <taxon>Bacteroidota</taxon>
        <taxon>Cytophagia</taxon>
        <taxon>Cytophagales</taxon>
        <taxon>Leadbetterellaceae</taxon>
        <taxon>Arcticibacterium</taxon>
    </lineage>
</organism>
<protein>
    <submittedName>
        <fullName evidence="1">Uncharacterized protein</fullName>
    </submittedName>
</protein>
<dbReference type="RefSeq" id="WP_111371175.1">
    <property type="nucleotide sequence ID" value="NZ_CP029480.1"/>
</dbReference>